<evidence type="ECO:0000256" key="6">
    <source>
        <dbReference type="ARBA" id="ARBA00022777"/>
    </source>
</evidence>
<evidence type="ECO:0000256" key="10">
    <source>
        <dbReference type="SAM" id="Phobius"/>
    </source>
</evidence>
<dbReference type="RefSeq" id="WP_341418321.1">
    <property type="nucleotide sequence ID" value="NZ_JBBPCC010000019.1"/>
</dbReference>
<dbReference type="CDD" id="cd00082">
    <property type="entry name" value="HisKA"/>
    <property type="match status" value="1"/>
</dbReference>
<feature type="transmembrane region" description="Helical" evidence="10">
    <location>
        <begin position="140"/>
        <end position="162"/>
    </location>
</feature>
<feature type="transmembrane region" description="Helical" evidence="10">
    <location>
        <begin position="168"/>
        <end position="196"/>
    </location>
</feature>
<feature type="transmembrane region" description="Helical" evidence="10">
    <location>
        <begin position="7"/>
        <end position="25"/>
    </location>
</feature>
<feature type="transmembrane region" description="Helical" evidence="10">
    <location>
        <begin position="110"/>
        <end position="128"/>
    </location>
</feature>
<keyword evidence="6" id="KW-0418">Kinase</keyword>
<dbReference type="InterPro" id="IPR050736">
    <property type="entry name" value="Sensor_HK_Regulatory"/>
</dbReference>
<dbReference type="InterPro" id="IPR003594">
    <property type="entry name" value="HATPase_dom"/>
</dbReference>
<dbReference type="Pfam" id="PF00512">
    <property type="entry name" value="HisKA"/>
    <property type="match status" value="1"/>
</dbReference>
<dbReference type="Gene3D" id="3.30.565.10">
    <property type="entry name" value="Histidine kinase-like ATPase, C-terminal domain"/>
    <property type="match status" value="1"/>
</dbReference>
<keyword evidence="8" id="KW-0902">Two-component regulatory system</keyword>
<accession>A0ABU9DQS3</accession>
<reference evidence="12 13" key="1">
    <citation type="submission" date="2024-04" db="EMBL/GenBank/DDBJ databases">
        <title>draft genome sequnece of Paenibacillus filicis.</title>
        <authorList>
            <person name="Kim D.-U."/>
        </authorList>
    </citation>
    <scope>NUCLEOTIDE SEQUENCE [LARGE SCALE GENOMIC DNA]</scope>
    <source>
        <strain evidence="12 13">KACC14197</strain>
    </source>
</reference>
<evidence type="ECO:0000256" key="5">
    <source>
        <dbReference type="ARBA" id="ARBA00022741"/>
    </source>
</evidence>
<name>A0ABU9DQS3_9BACL</name>
<dbReference type="SUPFAM" id="SSF47384">
    <property type="entry name" value="Homodimeric domain of signal transducing histidine kinase"/>
    <property type="match status" value="1"/>
</dbReference>
<feature type="domain" description="Histidine kinase" evidence="11">
    <location>
        <begin position="246"/>
        <end position="473"/>
    </location>
</feature>
<dbReference type="PANTHER" id="PTHR43711">
    <property type="entry name" value="TWO-COMPONENT HISTIDINE KINASE"/>
    <property type="match status" value="1"/>
</dbReference>
<protein>
    <recommendedName>
        <fullName evidence="2">histidine kinase</fullName>
        <ecNumber evidence="2">2.7.13.3</ecNumber>
    </recommendedName>
</protein>
<gene>
    <name evidence="12" type="ORF">WMW72_25120</name>
</gene>
<evidence type="ECO:0000256" key="1">
    <source>
        <dbReference type="ARBA" id="ARBA00000085"/>
    </source>
</evidence>
<dbReference type="PROSITE" id="PS50109">
    <property type="entry name" value="HIS_KIN"/>
    <property type="match status" value="1"/>
</dbReference>
<comment type="caution">
    <text evidence="12">The sequence shown here is derived from an EMBL/GenBank/DDBJ whole genome shotgun (WGS) entry which is preliminary data.</text>
</comment>
<evidence type="ECO:0000256" key="4">
    <source>
        <dbReference type="ARBA" id="ARBA00022679"/>
    </source>
</evidence>
<keyword evidence="7 12" id="KW-0067">ATP-binding</keyword>
<keyword evidence="9" id="KW-0175">Coiled coil</keyword>
<dbReference type="SUPFAM" id="SSF55874">
    <property type="entry name" value="ATPase domain of HSP90 chaperone/DNA topoisomerase II/histidine kinase"/>
    <property type="match status" value="1"/>
</dbReference>
<keyword evidence="5" id="KW-0547">Nucleotide-binding</keyword>
<dbReference type="InterPro" id="IPR004358">
    <property type="entry name" value="Sig_transdc_His_kin-like_C"/>
</dbReference>
<dbReference type="InterPro" id="IPR003661">
    <property type="entry name" value="HisK_dim/P_dom"/>
</dbReference>
<dbReference type="EMBL" id="JBBPCC010000019">
    <property type="protein sequence ID" value="MEK8131192.1"/>
    <property type="molecule type" value="Genomic_DNA"/>
</dbReference>
<dbReference type="PANTHER" id="PTHR43711:SF26">
    <property type="entry name" value="SENSOR HISTIDINE KINASE RCSC"/>
    <property type="match status" value="1"/>
</dbReference>
<evidence type="ECO:0000256" key="2">
    <source>
        <dbReference type="ARBA" id="ARBA00012438"/>
    </source>
</evidence>
<evidence type="ECO:0000256" key="3">
    <source>
        <dbReference type="ARBA" id="ARBA00022553"/>
    </source>
</evidence>
<evidence type="ECO:0000313" key="12">
    <source>
        <dbReference type="EMBL" id="MEK8131192.1"/>
    </source>
</evidence>
<dbReference type="Proteomes" id="UP001469365">
    <property type="component" value="Unassembled WGS sequence"/>
</dbReference>
<dbReference type="SMART" id="SM00388">
    <property type="entry name" value="HisKA"/>
    <property type="match status" value="1"/>
</dbReference>
<keyword evidence="13" id="KW-1185">Reference proteome</keyword>
<dbReference type="Gene3D" id="1.10.287.130">
    <property type="match status" value="1"/>
</dbReference>
<evidence type="ECO:0000313" key="13">
    <source>
        <dbReference type="Proteomes" id="UP001469365"/>
    </source>
</evidence>
<dbReference type="GO" id="GO:0005524">
    <property type="term" value="F:ATP binding"/>
    <property type="evidence" value="ECO:0007669"/>
    <property type="project" value="UniProtKB-KW"/>
</dbReference>
<sequence length="477" mass="53834">MPFYQTFLINISLLITLAFLFNLVYKYILLRVDALRLIPEQVRPAALAAVFIFAGWVTMVFGLRLREEVIFDLRAVPLIIGLFVFRHPAWLTVIGLGIGLSRFTFGYSDAAVVGCFNLTILGLLCMELSIRFQHSDRSFWWKLGVGIFSVNLLNAVNLALFGVVPGKIYMLGIFPITFPLGMALSYLFAFILYDFYMEKERTAQLRDSHERLLVQRSELQEAKEALEDKARQLILASRHKSEFLANMSHELKTPLHSIILLSQLLADQHEGRWTEEELQDLSIIRSSGEGLLRQVNDILDLSMVEAGNMEIHSEDISIAEIPQILQHQFQEEASRKEIRLKMDVDPHLPALICTDGLRLHQILRNLLSNAIKFTTEGSVVFDIRLAGPESRKCEGDWIAFSVRDTGIGIEESKQRLIFEAFRQVDGSISRRYGGLGLGLSISLELAKLLGGRLSLSSQEGRGSTFTLYLPAGSHIHL</sequence>
<keyword evidence="3" id="KW-0597">Phosphoprotein</keyword>
<keyword evidence="4" id="KW-0808">Transferase</keyword>
<keyword evidence="10" id="KW-0812">Transmembrane</keyword>
<dbReference type="CDD" id="cd16922">
    <property type="entry name" value="HATPase_EvgS-ArcB-TorS-like"/>
    <property type="match status" value="1"/>
</dbReference>
<dbReference type="PRINTS" id="PR00344">
    <property type="entry name" value="BCTRLSENSOR"/>
</dbReference>
<evidence type="ECO:0000256" key="8">
    <source>
        <dbReference type="ARBA" id="ARBA00023012"/>
    </source>
</evidence>
<organism evidence="12 13">
    <name type="scientific">Paenibacillus filicis</name>
    <dbReference type="NCBI Taxonomy" id="669464"/>
    <lineage>
        <taxon>Bacteria</taxon>
        <taxon>Bacillati</taxon>
        <taxon>Bacillota</taxon>
        <taxon>Bacilli</taxon>
        <taxon>Bacillales</taxon>
        <taxon>Paenibacillaceae</taxon>
        <taxon>Paenibacillus</taxon>
    </lineage>
</organism>
<dbReference type="InterPro" id="IPR005467">
    <property type="entry name" value="His_kinase_dom"/>
</dbReference>
<feature type="transmembrane region" description="Helical" evidence="10">
    <location>
        <begin position="75"/>
        <end position="98"/>
    </location>
</feature>
<proteinExistence type="predicted"/>
<feature type="coiled-coil region" evidence="9">
    <location>
        <begin position="209"/>
        <end position="236"/>
    </location>
</feature>
<dbReference type="Pfam" id="PF02518">
    <property type="entry name" value="HATPase_c"/>
    <property type="match status" value="1"/>
</dbReference>
<dbReference type="SMART" id="SM00387">
    <property type="entry name" value="HATPase_c"/>
    <property type="match status" value="1"/>
</dbReference>
<keyword evidence="10" id="KW-0472">Membrane</keyword>
<comment type="catalytic activity">
    <reaction evidence="1">
        <text>ATP + protein L-histidine = ADP + protein N-phospho-L-histidine.</text>
        <dbReference type="EC" id="2.7.13.3"/>
    </reaction>
</comment>
<feature type="transmembrane region" description="Helical" evidence="10">
    <location>
        <begin position="45"/>
        <end position="63"/>
    </location>
</feature>
<keyword evidence="10" id="KW-1133">Transmembrane helix</keyword>
<evidence type="ECO:0000256" key="9">
    <source>
        <dbReference type="SAM" id="Coils"/>
    </source>
</evidence>
<dbReference type="InterPro" id="IPR036097">
    <property type="entry name" value="HisK_dim/P_sf"/>
</dbReference>
<dbReference type="EC" id="2.7.13.3" evidence="2"/>
<dbReference type="InterPro" id="IPR036890">
    <property type="entry name" value="HATPase_C_sf"/>
</dbReference>
<evidence type="ECO:0000256" key="7">
    <source>
        <dbReference type="ARBA" id="ARBA00022840"/>
    </source>
</evidence>
<evidence type="ECO:0000259" key="11">
    <source>
        <dbReference type="PROSITE" id="PS50109"/>
    </source>
</evidence>